<dbReference type="AlphaFoldDB" id="A0A6P9EUX2"/>
<protein>
    <submittedName>
        <fullName evidence="2">Uncharacterized mitochondrial protein AtMg00810-like</fullName>
    </submittedName>
</protein>
<dbReference type="PANTHER" id="PTHR11439:SF455">
    <property type="entry name" value="RLK (RECEPTOR-LIKE PROTEIN KINASE) 8, PUTATIVE-RELATED"/>
    <property type="match status" value="1"/>
</dbReference>
<dbReference type="Proteomes" id="UP000235220">
    <property type="component" value="Chromosome 10"/>
</dbReference>
<sequence>MAASLMLSKFDNPNFEDVTLYHSIVGGLQYLSVTRPDISYSVNKVCQFMHSPKAPHWSVVKRILRYLKATINDGLFFASNSSLTLQAYLDADWGGCPDDRRSTRGFCIYLGQHLISWS</sequence>
<dbReference type="InParanoid" id="A0A6P9EUX2"/>
<keyword evidence="1" id="KW-1185">Reference proteome</keyword>
<accession>A0A6P9EUX2</accession>
<organism evidence="1 2">
    <name type="scientific">Juglans regia</name>
    <name type="common">English walnut</name>
    <dbReference type="NCBI Taxonomy" id="51240"/>
    <lineage>
        <taxon>Eukaryota</taxon>
        <taxon>Viridiplantae</taxon>
        <taxon>Streptophyta</taxon>
        <taxon>Embryophyta</taxon>
        <taxon>Tracheophyta</taxon>
        <taxon>Spermatophyta</taxon>
        <taxon>Magnoliopsida</taxon>
        <taxon>eudicotyledons</taxon>
        <taxon>Gunneridae</taxon>
        <taxon>Pentapetalae</taxon>
        <taxon>rosids</taxon>
        <taxon>fabids</taxon>
        <taxon>Fagales</taxon>
        <taxon>Juglandaceae</taxon>
        <taxon>Juglans</taxon>
    </lineage>
</organism>
<dbReference type="RefSeq" id="XP_035551021.1">
    <property type="nucleotide sequence ID" value="XM_035695128.1"/>
</dbReference>
<dbReference type="OrthoDB" id="1931513at2759"/>
<evidence type="ECO:0000313" key="2">
    <source>
        <dbReference type="RefSeq" id="XP_035551021.1"/>
    </source>
</evidence>
<reference evidence="2" key="1">
    <citation type="submission" date="2025-08" db="UniProtKB">
        <authorList>
            <consortium name="RefSeq"/>
        </authorList>
    </citation>
    <scope>IDENTIFICATION</scope>
    <source>
        <tissue evidence="2">Leaves</tissue>
    </source>
</reference>
<gene>
    <name evidence="2" type="primary">LOC118349633</name>
</gene>
<dbReference type="KEGG" id="jre:118349633"/>
<evidence type="ECO:0000313" key="1">
    <source>
        <dbReference type="Proteomes" id="UP000235220"/>
    </source>
</evidence>
<name>A0A6P9EUX2_JUGRE</name>
<dbReference type="GeneID" id="118349633"/>
<dbReference type="PANTHER" id="PTHR11439">
    <property type="entry name" value="GAG-POL-RELATED RETROTRANSPOSON"/>
    <property type="match status" value="1"/>
</dbReference>
<proteinExistence type="predicted"/>